<evidence type="ECO:0000259" key="1">
    <source>
        <dbReference type="Pfam" id="PF06114"/>
    </source>
</evidence>
<organism evidence="2 3">
    <name type="scientific">Clostridium perfringens</name>
    <dbReference type="NCBI Taxonomy" id="1502"/>
    <lineage>
        <taxon>Bacteria</taxon>
        <taxon>Bacillati</taxon>
        <taxon>Bacillota</taxon>
        <taxon>Clostridia</taxon>
        <taxon>Eubacteriales</taxon>
        <taxon>Clostridiaceae</taxon>
        <taxon>Clostridium</taxon>
    </lineage>
</organism>
<dbReference type="Pfam" id="PF06114">
    <property type="entry name" value="Peptidase_M78"/>
    <property type="match status" value="1"/>
</dbReference>
<reference evidence="2 3" key="1">
    <citation type="submission" date="2020-02" db="EMBL/GenBank/DDBJ databases">
        <title>Genomic Insights into the Phylogeny and Genetic Plasticity of the Human and Animal Enteric Pathogen Clostridium perfringens.</title>
        <authorList>
            <person name="Feng Y."/>
            <person name="Hu Y."/>
        </authorList>
    </citation>
    <scope>NUCLEOTIDE SEQUENCE [LARGE SCALE GENOMIC DNA]</scope>
    <source>
        <strain evidence="2 3">CP-40</strain>
    </source>
</reference>
<protein>
    <submittedName>
        <fullName evidence="2">ImmA/IrrE family metallo-endopeptidase</fullName>
    </submittedName>
</protein>
<comment type="caution">
    <text evidence="2">The sequence shown here is derived from an EMBL/GenBank/DDBJ whole genome shotgun (WGS) entry which is preliminary data.</text>
</comment>
<proteinExistence type="predicted"/>
<evidence type="ECO:0000313" key="3">
    <source>
        <dbReference type="Proteomes" id="UP000481454"/>
    </source>
</evidence>
<sequence>MNKYEKLLIKAENEGVLVVEVDCKSNKPCAKCKGNIIYINKNTTTEEKYCLLAEELGHYKLTVGNITKLQDVKDVKQELLARKWSYENLIPINNLIEALSIGINSIEGVTEYFNITESFFYEAIEFYKRKYGIYFVGNDYLLRFEPLKLLNFYGEEVYPFSNERLYSKESAR</sequence>
<evidence type="ECO:0000313" key="2">
    <source>
        <dbReference type="EMBL" id="NGU29052.1"/>
    </source>
</evidence>
<dbReference type="AlphaFoldDB" id="A0AAP6WL71"/>
<gene>
    <name evidence="2" type="ORF">G6Z34_02845</name>
</gene>
<dbReference type="Proteomes" id="UP000481454">
    <property type="component" value="Unassembled WGS sequence"/>
</dbReference>
<accession>A0AAP6WL71</accession>
<name>A0AAP6WL71_CLOPF</name>
<feature type="domain" description="IrrE N-terminal-like" evidence="1">
    <location>
        <begin position="17"/>
        <end position="122"/>
    </location>
</feature>
<dbReference type="EMBL" id="JAALLZ010000001">
    <property type="protein sequence ID" value="NGU29052.1"/>
    <property type="molecule type" value="Genomic_DNA"/>
</dbReference>
<dbReference type="InterPro" id="IPR010359">
    <property type="entry name" value="IrrE_HExxH"/>
</dbReference>
<dbReference type="RefSeq" id="WP_003460050.1">
    <property type="nucleotide sequence ID" value="NZ_CATNWT010000001.1"/>
</dbReference>